<accession>A0ACB9Q3R3</accession>
<proteinExistence type="predicted"/>
<gene>
    <name evidence="1" type="ORF">L6164_002469</name>
</gene>
<keyword evidence="2" id="KW-1185">Reference proteome</keyword>
<sequence length="579" mass="64958">MEEGDNAGKCEMGGPGTVNRVQLGSKGSGVKKNDNFRAEIDTSAPFESVKEAVSRFGGIGYWKPTHNIRLSAPQQHDSEEVDAEKLEEQAAVLEKELILKERETLDVLKELESTKRVVEDLRSKLQKEESEVNLALEKSVSDTNSTMEAKEDKENQGNQLGCLQNTVEGFSTYPLSSPGLILTELKQAKLNLTRTTSDLADVRASVESLNKNLEKERVSLEKTRERLSQNSSKISSLEEELTQTRLRLQVAKDGEIECGFDNPSDITRELQRLSSEAEHFKKMGEAAKSEVLRKMSEIEQTKTMIKTAEIRLVAARKMKEAARAAEAAALAEIKVLSHRKSSTGDPTQKNNEVTLSFEEYTALTSKARDAEEKSKKRVLDAMLQVDEANLSKVNLLKRVEEATEEVKTSKIALEEALERVEAANRGKLAVEEALRKWRSDGHKRRSSVHNSTKFKNSSYPSQNRKDSLLLDVNGLNLVNEEAKPVLKPTLSIGQILSRKLLVPDEFEAGMHGERTSVKRKVSLGQMLGKRDDDADFSRKSEKENNHKHFSAKRKKFGFVRFSVLLAKQQKKKKKPLNLR</sequence>
<organism evidence="1 2">
    <name type="scientific">Bauhinia variegata</name>
    <name type="common">Purple orchid tree</name>
    <name type="synonym">Phanera variegata</name>
    <dbReference type="NCBI Taxonomy" id="167791"/>
    <lineage>
        <taxon>Eukaryota</taxon>
        <taxon>Viridiplantae</taxon>
        <taxon>Streptophyta</taxon>
        <taxon>Embryophyta</taxon>
        <taxon>Tracheophyta</taxon>
        <taxon>Spermatophyta</taxon>
        <taxon>Magnoliopsida</taxon>
        <taxon>eudicotyledons</taxon>
        <taxon>Gunneridae</taxon>
        <taxon>Pentapetalae</taxon>
        <taxon>rosids</taxon>
        <taxon>fabids</taxon>
        <taxon>Fabales</taxon>
        <taxon>Fabaceae</taxon>
        <taxon>Cercidoideae</taxon>
        <taxon>Cercideae</taxon>
        <taxon>Bauhiniinae</taxon>
        <taxon>Bauhinia</taxon>
    </lineage>
</organism>
<dbReference type="EMBL" id="CM039427">
    <property type="protein sequence ID" value="KAI4353525.1"/>
    <property type="molecule type" value="Genomic_DNA"/>
</dbReference>
<evidence type="ECO:0000313" key="1">
    <source>
        <dbReference type="EMBL" id="KAI4353525.1"/>
    </source>
</evidence>
<comment type="caution">
    <text evidence="1">The sequence shown here is derived from an EMBL/GenBank/DDBJ whole genome shotgun (WGS) entry which is preliminary data.</text>
</comment>
<protein>
    <submittedName>
        <fullName evidence="1">Uncharacterized protein</fullName>
    </submittedName>
</protein>
<evidence type="ECO:0000313" key="2">
    <source>
        <dbReference type="Proteomes" id="UP000828941"/>
    </source>
</evidence>
<name>A0ACB9Q3R3_BAUVA</name>
<dbReference type="Proteomes" id="UP000828941">
    <property type="component" value="Chromosome 2"/>
</dbReference>
<reference evidence="1 2" key="1">
    <citation type="journal article" date="2022" name="DNA Res.">
        <title>Chromosomal-level genome assembly of the orchid tree Bauhinia variegata (Leguminosae; Cercidoideae) supports the allotetraploid origin hypothesis of Bauhinia.</title>
        <authorList>
            <person name="Zhong Y."/>
            <person name="Chen Y."/>
            <person name="Zheng D."/>
            <person name="Pang J."/>
            <person name="Liu Y."/>
            <person name="Luo S."/>
            <person name="Meng S."/>
            <person name="Qian L."/>
            <person name="Wei D."/>
            <person name="Dai S."/>
            <person name="Zhou R."/>
        </authorList>
    </citation>
    <scope>NUCLEOTIDE SEQUENCE [LARGE SCALE GENOMIC DNA]</scope>
    <source>
        <strain evidence="1">BV-YZ2020</strain>
    </source>
</reference>